<protein>
    <submittedName>
        <fullName evidence="4">Putative bacterial extracellular solute-binding protein</fullName>
    </submittedName>
</protein>
<feature type="chain" id="PRO_5003329474" evidence="3">
    <location>
        <begin position="27"/>
        <end position="436"/>
    </location>
</feature>
<keyword evidence="3" id="KW-0732">Signal</keyword>
<evidence type="ECO:0000313" key="5">
    <source>
        <dbReference type="Proteomes" id="UP000009222"/>
    </source>
</evidence>
<name>F5Y9F2_LEAAZ</name>
<reference evidence="5" key="1">
    <citation type="submission" date="2009-12" db="EMBL/GenBank/DDBJ databases">
        <title>Complete sequence of Treponema azotonutricium strain ZAS-9.</title>
        <authorList>
            <person name="Tetu S.G."/>
            <person name="Matson E."/>
            <person name="Ren Q."/>
            <person name="Seshadri R."/>
            <person name="Elbourne L."/>
            <person name="Hassan K.A."/>
            <person name="Durkin A."/>
            <person name="Radune D."/>
            <person name="Mohamoud Y."/>
            <person name="Shay R."/>
            <person name="Jin S."/>
            <person name="Zhang X."/>
            <person name="Lucey K."/>
            <person name="Ballor N.R."/>
            <person name="Ottesen E."/>
            <person name="Rosenthal R."/>
            <person name="Allen A."/>
            <person name="Leadbetter J.R."/>
            <person name="Paulsen I.T."/>
        </authorList>
    </citation>
    <scope>NUCLEOTIDE SEQUENCE [LARGE SCALE GENOMIC DNA]</scope>
    <source>
        <strain evidence="5">ATCC BAA-888 / DSM 13862 / ZAS-9</strain>
    </source>
</reference>
<dbReference type="EMBL" id="CP001841">
    <property type="protein sequence ID" value="AEF81901.1"/>
    <property type="molecule type" value="Genomic_DNA"/>
</dbReference>
<comment type="subcellular location">
    <subcellularLocation>
        <location evidence="1">Periplasm</location>
    </subcellularLocation>
</comment>
<evidence type="ECO:0000256" key="3">
    <source>
        <dbReference type="SAM" id="SignalP"/>
    </source>
</evidence>
<keyword evidence="5" id="KW-1185">Reference proteome</keyword>
<dbReference type="KEGG" id="taz:TREAZ_2109"/>
<organism evidence="4 5">
    <name type="scientific">Leadbettera azotonutricia (strain ATCC BAA-888 / DSM 13862 / ZAS-9)</name>
    <name type="common">Treponema azotonutricium</name>
    <dbReference type="NCBI Taxonomy" id="545695"/>
    <lineage>
        <taxon>Bacteria</taxon>
        <taxon>Pseudomonadati</taxon>
        <taxon>Spirochaetota</taxon>
        <taxon>Spirochaetia</taxon>
        <taxon>Spirochaetales</taxon>
        <taxon>Breznakiellaceae</taxon>
        <taxon>Leadbettera</taxon>
    </lineage>
</organism>
<dbReference type="PANTHER" id="PTHR43649">
    <property type="entry name" value="ARABINOSE-BINDING PROTEIN-RELATED"/>
    <property type="match status" value="1"/>
</dbReference>
<dbReference type="HOGENOM" id="CLU_031285_10_0_12"/>
<feature type="signal peptide" evidence="3">
    <location>
        <begin position="1"/>
        <end position="26"/>
    </location>
</feature>
<gene>
    <name evidence="4" type="ordered locus">TREAZ_2109</name>
</gene>
<proteinExistence type="inferred from homology"/>
<dbReference type="Gene3D" id="3.40.190.10">
    <property type="entry name" value="Periplasmic binding protein-like II"/>
    <property type="match status" value="1"/>
</dbReference>
<reference evidence="4 5" key="2">
    <citation type="journal article" date="2011" name="ISME J.">
        <title>RNA-seq reveals cooperative metabolic interactions between two termite-gut spirochete species in co-culture.</title>
        <authorList>
            <person name="Rosenthal A.Z."/>
            <person name="Matson E.G."/>
            <person name="Eldar A."/>
            <person name="Leadbetter J.R."/>
        </authorList>
    </citation>
    <scope>NUCLEOTIDE SEQUENCE [LARGE SCALE GENOMIC DNA]</scope>
    <source>
        <strain evidence="5">ATCC BAA-888 / DSM 13862 / ZAS-9</strain>
    </source>
</reference>
<dbReference type="RefSeq" id="WP_015709940.1">
    <property type="nucleotide sequence ID" value="NC_015577.1"/>
</dbReference>
<dbReference type="STRING" id="545695.TREAZ_2109"/>
<dbReference type="GO" id="GO:0042597">
    <property type="term" value="C:periplasmic space"/>
    <property type="evidence" value="ECO:0007669"/>
    <property type="project" value="UniProtKB-SubCell"/>
</dbReference>
<dbReference type="AlphaFoldDB" id="F5Y9F2"/>
<dbReference type="SUPFAM" id="SSF53850">
    <property type="entry name" value="Periplasmic binding protein-like II"/>
    <property type="match status" value="1"/>
</dbReference>
<dbReference type="PANTHER" id="PTHR43649:SF12">
    <property type="entry name" value="DIACETYLCHITOBIOSE BINDING PROTEIN DASA"/>
    <property type="match status" value="1"/>
</dbReference>
<dbReference type="InterPro" id="IPR006059">
    <property type="entry name" value="SBP"/>
</dbReference>
<evidence type="ECO:0000256" key="1">
    <source>
        <dbReference type="ARBA" id="ARBA00004418"/>
    </source>
</evidence>
<dbReference type="InterPro" id="IPR050490">
    <property type="entry name" value="Bact_solute-bd_prot1"/>
</dbReference>
<sequence length="436" mass="47547">MKKLSSIWFFSAFLAVFLVLPGFLHAGGAKASDGGVKTISFANWASVEEATQSRIAAVITAFEQAHPDLKIDVQGIPVSDIVKEITIRSTAGNPPDIAQLSSDNVRQLQSANLLIPLDDLLSADFKKDLYPDLYDATGLIDGKHYAAPWANSTHGLFYNKKLLAQAGLDPNKPPKTIDELNAILRAAKPKLPAGTLFLQVDTTVRTLGLIHQWPFLLAFNNGVEPYNLKGEVHFNTPGIKAYLEWLRWLVKEEYTLPGLKYGEFRPYAAQDKLLFGNDWTTFDGILRSLNPQLTPAILYETWGATALPAGSDGKARTPVQAHALVIFRNSKVQKETASFLEFLAASPDSLNKYIAASGFTPATQSAFSKAPAFSESGFIKSFISDVVPTSVPMPTGPDYASYAEIIMTAVQQVITTDAAIQPILDDGQKKLEALFK</sequence>
<dbReference type="Pfam" id="PF01547">
    <property type="entry name" value="SBP_bac_1"/>
    <property type="match status" value="1"/>
</dbReference>
<dbReference type="OrthoDB" id="9795467at2"/>
<comment type="similarity">
    <text evidence="2">Belongs to the bacterial solute-binding protein 1 family.</text>
</comment>
<dbReference type="InParanoid" id="F5Y9F2"/>
<dbReference type="eggNOG" id="COG1653">
    <property type="taxonomic scope" value="Bacteria"/>
</dbReference>
<evidence type="ECO:0000256" key="2">
    <source>
        <dbReference type="ARBA" id="ARBA00008520"/>
    </source>
</evidence>
<accession>F5Y9F2</accession>
<dbReference type="Proteomes" id="UP000009222">
    <property type="component" value="Chromosome"/>
</dbReference>
<evidence type="ECO:0000313" key="4">
    <source>
        <dbReference type="EMBL" id="AEF81901.1"/>
    </source>
</evidence>